<protein>
    <submittedName>
        <fullName evidence="1">Uncharacterized protein</fullName>
    </submittedName>
</protein>
<name>A0A0G3LXT6_CHRGL</name>
<organism evidence="1 2">
    <name type="scientific">Chryseobacterium gallinarum</name>
    <dbReference type="NCBI Taxonomy" id="1324352"/>
    <lineage>
        <taxon>Bacteria</taxon>
        <taxon>Pseudomonadati</taxon>
        <taxon>Bacteroidota</taxon>
        <taxon>Flavobacteriia</taxon>
        <taxon>Flavobacteriales</taxon>
        <taxon>Weeksellaceae</taxon>
        <taxon>Chryseobacterium group</taxon>
        <taxon>Chryseobacterium</taxon>
    </lineage>
</organism>
<sequence>MKFYYSILVLFFGFSGYAQESFYRFSEDVKKTIVEDTTKPGSWRSQMGATYYSISGQYKKALESWDITFGRVKKLSAADSLKLTKLIPVNAKDYIMDRASHEKIIIINEAHHNASHRNFVSSLLKGLYERGYRYLGIETLQNDSLNTTKFADSNSGFYSQEPEFGNFIYHALKTGFKLFPYESEGNGKEREIGQAKNIYDFMQKNKEGKYLIYCGYEHVYEGVHTSWEKTMAGRLSDLTGLNPFTIDQVQFSEKSLPKYNEPLLRWMKNAESVILTNPDQSVYNGEDKELFTDVKIIHPVTKYIKGRPGWMLNENRKFVEIPASAVTQYPALILAYRKGEFEKKGIPADILELKDSKDSHFLILNKGKYEMIIKDRNYKVISCFEKVVK</sequence>
<evidence type="ECO:0000313" key="2">
    <source>
        <dbReference type="Proteomes" id="UP000035213"/>
    </source>
</evidence>
<dbReference type="OrthoDB" id="277629at2"/>
<evidence type="ECO:0000313" key="1">
    <source>
        <dbReference type="EMBL" id="AKK71771.1"/>
    </source>
</evidence>
<dbReference type="Proteomes" id="UP000035213">
    <property type="component" value="Chromosome"/>
</dbReference>
<dbReference type="AlphaFoldDB" id="A0A0G3LXT6"/>
<proteinExistence type="predicted"/>
<reference evidence="1 2" key="1">
    <citation type="submission" date="2014-11" db="EMBL/GenBank/DDBJ databases">
        <authorList>
            <person name="Park G.-S."/>
            <person name="Hong S.-J."/>
            <person name="Jung B.K."/>
            <person name="Khan A.R."/>
            <person name="Kwak Y."/>
            <person name="Shin J.-H."/>
        </authorList>
    </citation>
    <scope>NUCLEOTIDE SEQUENCE [LARGE SCALE GENOMIC DNA]</scope>
    <source>
        <strain evidence="1 2">DSM 27622</strain>
    </source>
</reference>
<dbReference type="PATRIC" id="fig|1324352.5.peg.683"/>
<dbReference type="STRING" id="1324352.OK18_03170"/>
<accession>A0A0G3LXT6</accession>
<gene>
    <name evidence="1" type="ORF">OK18_03170</name>
</gene>
<dbReference type="KEGG" id="cgn:OK18_03170"/>
<dbReference type="RefSeq" id="WP_053327055.1">
    <property type="nucleotide sequence ID" value="NZ_CP009928.1"/>
</dbReference>
<dbReference type="EMBL" id="CP009928">
    <property type="protein sequence ID" value="AKK71771.1"/>
    <property type="molecule type" value="Genomic_DNA"/>
</dbReference>